<reference evidence="2 3" key="1">
    <citation type="submission" date="2017-03" db="EMBL/GenBank/DDBJ databases">
        <title>Complete Genome Sequence of a natural compounds producer, Streptomyces violaceus S21.</title>
        <authorList>
            <person name="Zhong C."/>
            <person name="Zhao Z."/>
            <person name="Fu J."/>
            <person name="Zong G."/>
            <person name="Qin R."/>
            <person name="Cao G."/>
        </authorList>
    </citation>
    <scope>NUCLEOTIDE SEQUENCE [LARGE SCALE GENOMIC DNA]</scope>
    <source>
        <strain evidence="2 3">S21</strain>
    </source>
</reference>
<evidence type="ECO:0000259" key="1">
    <source>
        <dbReference type="PROSITE" id="PS51186"/>
    </source>
</evidence>
<dbReference type="CDD" id="cd04301">
    <property type="entry name" value="NAT_SF"/>
    <property type="match status" value="1"/>
</dbReference>
<dbReference type="InterPro" id="IPR016181">
    <property type="entry name" value="Acyl_CoA_acyltransferase"/>
</dbReference>
<feature type="domain" description="N-acetyltransferase" evidence="1">
    <location>
        <begin position="175"/>
        <end position="306"/>
    </location>
</feature>
<sequence length="306" mass="31466">MGEPTLRDRIELYYATVPLGFADAEEFGPLRLFVRKGEGAPYYGGPNHAYPVPAGPAPVSAGSASGGPAAGFASSGPVGTGITAADIARVRARQRELGVAESFEWLAEVTPSLRALVEAAGLPVAERPLMVLDPHHPLPPQPLPEGVTIRVLDADDPGLPAVLALPRLAFADVGTAVGPAGRAELAMVAEKLVADGTVETIRPTLLTGHKVLAAAFAPDGTPLAAGHYHPARGITEIGGIGTLPTARRQGLGAAVMAALATHAREHGVHTVFLAYAEAAVARIYARLGFRPAGTTLLIADQPARGQ</sequence>
<gene>
    <name evidence="2" type="ORF">B1H20_19130</name>
</gene>
<dbReference type="Pfam" id="PF00583">
    <property type="entry name" value="Acetyltransf_1"/>
    <property type="match status" value="1"/>
</dbReference>
<dbReference type="SUPFAM" id="SSF55729">
    <property type="entry name" value="Acyl-CoA N-acyltransferases (Nat)"/>
    <property type="match status" value="1"/>
</dbReference>
<dbReference type="Proteomes" id="UP000192445">
    <property type="component" value="Chromosome"/>
</dbReference>
<dbReference type="KEGG" id="svu:B1H20_19130"/>
<evidence type="ECO:0000313" key="3">
    <source>
        <dbReference type="Proteomes" id="UP000192445"/>
    </source>
</evidence>
<name>A0A1V0UDQ5_STRVN</name>
<dbReference type="STRING" id="1935.B1H20_19130"/>
<accession>A0A1V0UDQ5</accession>
<evidence type="ECO:0000313" key="2">
    <source>
        <dbReference type="EMBL" id="ARF63246.1"/>
    </source>
</evidence>
<dbReference type="GO" id="GO:0016747">
    <property type="term" value="F:acyltransferase activity, transferring groups other than amino-acyl groups"/>
    <property type="evidence" value="ECO:0007669"/>
    <property type="project" value="InterPro"/>
</dbReference>
<dbReference type="PROSITE" id="PS51186">
    <property type="entry name" value="GNAT"/>
    <property type="match status" value="1"/>
</dbReference>
<dbReference type="EMBL" id="CP020570">
    <property type="protein sequence ID" value="ARF63246.1"/>
    <property type="molecule type" value="Genomic_DNA"/>
</dbReference>
<organism evidence="2 3">
    <name type="scientific">Streptomyces violaceoruber</name>
    <dbReference type="NCBI Taxonomy" id="1935"/>
    <lineage>
        <taxon>Bacteria</taxon>
        <taxon>Bacillati</taxon>
        <taxon>Actinomycetota</taxon>
        <taxon>Actinomycetes</taxon>
        <taxon>Kitasatosporales</taxon>
        <taxon>Streptomycetaceae</taxon>
        <taxon>Streptomyces</taxon>
        <taxon>Streptomyces violaceoruber group</taxon>
    </lineage>
</organism>
<protein>
    <submittedName>
        <fullName evidence="2">N-acetyltransferase</fullName>
    </submittedName>
</protein>
<dbReference type="OrthoDB" id="5503463at2"/>
<keyword evidence="2" id="KW-0808">Transferase</keyword>
<proteinExistence type="predicted"/>
<dbReference type="Gene3D" id="3.40.630.30">
    <property type="match status" value="1"/>
</dbReference>
<dbReference type="InterPro" id="IPR000182">
    <property type="entry name" value="GNAT_dom"/>
</dbReference>
<dbReference type="RefSeq" id="WP_032773530.1">
    <property type="nucleotide sequence ID" value="NZ_CP020570.1"/>
</dbReference>
<dbReference type="AlphaFoldDB" id="A0A1V0UDQ5"/>